<keyword evidence="7" id="KW-0597">Phosphoprotein</keyword>
<organism evidence="20 21">
    <name type="scientific">Camelus ferus</name>
    <name type="common">Wild bactrian camel</name>
    <name type="synonym">Camelus bactrianus ferus</name>
    <dbReference type="NCBI Taxonomy" id="419612"/>
    <lineage>
        <taxon>Eukaryota</taxon>
        <taxon>Metazoa</taxon>
        <taxon>Chordata</taxon>
        <taxon>Craniata</taxon>
        <taxon>Vertebrata</taxon>
        <taxon>Euteleostomi</taxon>
        <taxon>Mammalia</taxon>
        <taxon>Eutheria</taxon>
        <taxon>Laurasiatheria</taxon>
        <taxon>Artiodactyla</taxon>
        <taxon>Tylopoda</taxon>
        <taxon>Camelidae</taxon>
        <taxon>Camelus</taxon>
    </lineage>
</organism>
<dbReference type="GO" id="GO:0005634">
    <property type="term" value="C:nucleus"/>
    <property type="evidence" value="ECO:0007669"/>
    <property type="project" value="UniProtKB-SubCell"/>
</dbReference>
<feature type="region of interest" description="Disordered" evidence="17">
    <location>
        <begin position="644"/>
        <end position="749"/>
    </location>
</feature>
<evidence type="ECO:0000256" key="14">
    <source>
        <dbReference type="ARBA" id="ARBA00022833"/>
    </source>
</evidence>
<keyword evidence="11" id="KW-0833">Ubl conjugation pathway</keyword>
<keyword evidence="6" id="KW-0963">Cytoplasm</keyword>
<evidence type="ECO:0000256" key="1">
    <source>
        <dbReference type="ARBA" id="ARBA00000707"/>
    </source>
</evidence>
<feature type="compositionally biased region" description="Low complexity" evidence="17">
    <location>
        <begin position="457"/>
        <end position="467"/>
    </location>
</feature>
<dbReference type="CDD" id="cd22773">
    <property type="entry name" value="OTU_OTUD7A"/>
    <property type="match status" value="1"/>
</dbReference>
<evidence type="ECO:0000256" key="7">
    <source>
        <dbReference type="ARBA" id="ARBA00022553"/>
    </source>
</evidence>
<evidence type="ECO:0000259" key="18">
    <source>
        <dbReference type="PROSITE" id="PS50802"/>
    </source>
</evidence>
<feature type="region of interest" description="Disordered" evidence="17">
    <location>
        <begin position="428"/>
        <end position="491"/>
    </location>
</feature>
<dbReference type="InterPro" id="IPR002653">
    <property type="entry name" value="Znf_A20"/>
</dbReference>
<comment type="subcellular location">
    <subcellularLocation>
        <location evidence="3">Cytoplasm</location>
    </subcellularLocation>
    <subcellularLocation>
        <location evidence="2">Nucleus</location>
    </subcellularLocation>
</comment>
<evidence type="ECO:0000256" key="16">
    <source>
        <dbReference type="PROSITE-ProRule" id="PRU00451"/>
    </source>
</evidence>
<dbReference type="Gene3D" id="1.10.8.10">
    <property type="entry name" value="DNA helicase RuvA subunit, C-terminal domain"/>
    <property type="match status" value="1"/>
</dbReference>
<keyword evidence="14" id="KW-0862">Zinc</keyword>
<protein>
    <recommendedName>
        <fullName evidence="5">ubiquitinyl hydrolase 1</fullName>
        <ecNumber evidence="5">3.4.19.12</ecNumber>
    </recommendedName>
</protein>
<evidence type="ECO:0000256" key="15">
    <source>
        <dbReference type="ARBA" id="ARBA00023242"/>
    </source>
</evidence>
<dbReference type="GO" id="GO:0005737">
    <property type="term" value="C:cytoplasm"/>
    <property type="evidence" value="ECO:0007669"/>
    <property type="project" value="UniProtKB-SubCell"/>
</dbReference>
<dbReference type="PANTHER" id="PTHR13367:SF9">
    <property type="entry name" value="OTU DOMAIN-CONTAINING PROTEIN 7A"/>
    <property type="match status" value="1"/>
</dbReference>
<dbReference type="GO" id="GO:0035871">
    <property type="term" value="P:protein K11-linked deubiquitination"/>
    <property type="evidence" value="ECO:0007669"/>
    <property type="project" value="TreeGrafter"/>
</dbReference>
<proteinExistence type="inferred from homology"/>
<dbReference type="GO" id="GO:0071947">
    <property type="term" value="P:protein deubiquitination involved in ubiquitin-dependent protein catabolic process"/>
    <property type="evidence" value="ECO:0007669"/>
    <property type="project" value="TreeGrafter"/>
</dbReference>
<evidence type="ECO:0000256" key="3">
    <source>
        <dbReference type="ARBA" id="ARBA00004496"/>
    </source>
</evidence>
<feature type="domain" description="A20-type" evidence="19">
    <location>
        <begin position="864"/>
        <end position="899"/>
    </location>
</feature>
<evidence type="ECO:0000313" key="20">
    <source>
        <dbReference type="Proteomes" id="UP000694856"/>
    </source>
</evidence>
<dbReference type="AlphaFoldDB" id="A0A8B8S4C9"/>
<feature type="region of interest" description="Disordered" evidence="17">
    <location>
        <begin position="845"/>
        <end position="869"/>
    </location>
</feature>
<dbReference type="GO" id="GO:0070530">
    <property type="term" value="F:K63-linked polyubiquitin modification-dependent protein binding"/>
    <property type="evidence" value="ECO:0007669"/>
    <property type="project" value="TreeGrafter"/>
</dbReference>
<dbReference type="CTD" id="161725"/>
<keyword evidence="8" id="KW-0645">Protease</keyword>
<comment type="similarity">
    <text evidence="4">Belongs to the peptidase C64 family.</text>
</comment>
<dbReference type="SUPFAM" id="SSF57716">
    <property type="entry name" value="Glucocorticoid receptor-like (DNA-binding domain)"/>
    <property type="match status" value="1"/>
</dbReference>
<evidence type="ECO:0000256" key="2">
    <source>
        <dbReference type="ARBA" id="ARBA00004123"/>
    </source>
</evidence>
<dbReference type="GO" id="GO:0070536">
    <property type="term" value="P:protein K63-linked deubiquitination"/>
    <property type="evidence" value="ECO:0007669"/>
    <property type="project" value="TreeGrafter"/>
</dbReference>
<evidence type="ECO:0000256" key="4">
    <source>
        <dbReference type="ARBA" id="ARBA00005865"/>
    </source>
</evidence>
<dbReference type="InterPro" id="IPR051346">
    <property type="entry name" value="OTU_Deubiquitinase"/>
</dbReference>
<reference evidence="21" key="1">
    <citation type="submission" date="2025-08" db="UniProtKB">
        <authorList>
            <consortium name="RefSeq"/>
        </authorList>
    </citation>
    <scope>IDENTIFICATION</scope>
    <source>
        <tissue evidence="21">Ear skin</tissue>
    </source>
</reference>
<dbReference type="Pfam" id="PF01754">
    <property type="entry name" value="zf-A20"/>
    <property type="match status" value="1"/>
</dbReference>
<evidence type="ECO:0000256" key="10">
    <source>
        <dbReference type="ARBA" id="ARBA00022771"/>
    </source>
</evidence>
<evidence type="ECO:0000259" key="19">
    <source>
        <dbReference type="PROSITE" id="PS51036"/>
    </source>
</evidence>
<name>A0A8B8S4C9_CAMFR</name>
<dbReference type="GeneID" id="102517499"/>
<dbReference type="InterPro" id="IPR003323">
    <property type="entry name" value="OTU_dom"/>
</dbReference>
<dbReference type="SMART" id="SM00259">
    <property type="entry name" value="ZnF_A20"/>
    <property type="match status" value="1"/>
</dbReference>
<evidence type="ECO:0000256" key="8">
    <source>
        <dbReference type="ARBA" id="ARBA00022670"/>
    </source>
</evidence>
<sequence>MAGGAGLSSPLGLHVLPHGHRLSVLSCRWMVSSLLPNPTSAECWAALLHDPMILDMDAVLSDFVRSTGAEPGLARDLLEEKRLSRGISHASSAIVSLARSHVASECSNEQFPLEMPIYTFQLPDLSVYSEDFRSFIERDLIEQATMVALEQAGRLNWWSTVCTSCKRLLPLATTGDGNCLLHAASLGMWGFHDRDLVLRKALYTMMRTGAEREALKRRWRWQQTQQNKESGLVYTEEEWEREWTELLKLASSEPRTHFSKNGGTGGGVDNSEDPVYESLEEFHVFVLAHILRRPIVVVADTMLRDSGGEAFAPIPFGGIYLPLEVPPNRCHCSPLVLAYDQAHFSALVSMEQRDQQREQAVIPLTDSEHKLLPLHFAVDPGKAWEWGRDDNDNARLAHLILSLEAKLNLLHSYMNVTWIRIPSETRAPLAQPESPTASAGEDVQSLADSLDSDRDSVCSNSNSNNGKSGKDKDKEKQRKDKDKTRADSVANKLGSLSKTLGIKLKKNMGGLGGLVHGKMSRANSANGKHGDAPERGKERKAKARKGSKEESGASASTSPSEKTTPSPTDKAAGASPADKGGGPRGDSWKYSTDVKLSLNILRAAMQGERKFIFAGLLLTSHRHQFHEEMIGYYLTSAQERFSAEQEQRRRDAAAAAAASANTVKRPPRRPDAEVAPGPERASPGPPAGPPTQLVLKLKERPSPGPAAGARAARAAAGSVASPGPGGARRAGASGPAPGRSPPAPGRQSIIHVQAAGARDEACAPAVGALRPCATYPQQNRSLSSQSYSPARAAALRTVNTVESLARAVPGALPGAAGAAGAAEPKSQTYTNGFGAARDSLEFADADAPAARSNGEGGRGGPGPGPAQRRCQRENCAFYGRAETEHYCSYCYREELRRRREARGARP</sequence>
<keyword evidence="20" id="KW-1185">Reference proteome</keyword>
<evidence type="ECO:0000256" key="17">
    <source>
        <dbReference type="SAM" id="MobiDB-lite"/>
    </source>
</evidence>
<dbReference type="PANTHER" id="PTHR13367">
    <property type="entry name" value="UBIQUITIN THIOESTERASE"/>
    <property type="match status" value="1"/>
</dbReference>
<dbReference type="Proteomes" id="UP000694856">
    <property type="component" value="Chromosome 27"/>
</dbReference>
<keyword evidence="12" id="KW-0378">Hydrolase</keyword>
<feature type="domain" description="OTU" evidence="18">
    <location>
        <begin position="168"/>
        <end position="350"/>
    </location>
</feature>
<evidence type="ECO:0000256" key="11">
    <source>
        <dbReference type="ARBA" id="ARBA00022786"/>
    </source>
</evidence>
<keyword evidence="10 16" id="KW-0863">Zinc-finger</keyword>
<feature type="compositionally biased region" description="Low complexity" evidence="17">
    <location>
        <begin position="705"/>
        <end position="722"/>
    </location>
</feature>
<feature type="compositionally biased region" description="Basic and acidic residues" evidence="17">
    <location>
        <begin position="528"/>
        <end position="537"/>
    </location>
</feature>
<dbReference type="GO" id="GO:0003677">
    <property type="term" value="F:DNA binding"/>
    <property type="evidence" value="ECO:0007669"/>
    <property type="project" value="InterPro"/>
</dbReference>
<gene>
    <name evidence="21" type="primary">OTUD7A</name>
</gene>
<dbReference type="RefSeq" id="XP_032325081.1">
    <property type="nucleotide sequence ID" value="XM_032469190.1"/>
</dbReference>
<keyword evidence="13" id="KW-0788">Thiol protease</keyword>
<dbReference type="EC" id="3.4.19.12" evidence="5"/>
<evidence type="ECO:0000256" key="5">
    <source>
        <dbReference type="ARBA" id="ARBA00012759"/>
    </source>
</evidence>
<comment type="catalytic activity">
    <reaction evidence="1">
        <text>Thiol-dependent hydrolysis of ester, thioester, amide, peptide and isopeptide bonds formed by the C-terminal Gly of ubiquitin (a 76-residue protein attached to proteins as an intracellular targeting signal).</text>
        <dbReference type="EC" id="3.4.19.12"/>
    </reaction>
</comment>
<accession>A0A8B8S4C9</accession>
<feature type="region of interest" description="Disordered" evidence="17">
    <location>
        <begin position="513"/>
        <end position="589"/>
    </location>
</feature>
<dbReference type="GO" id="GO:0008270">
    <property type="term" value="F:zinc ion binding"/>
    <property type="evidence" value="ECO:0007669"/>
    <property type="project" value="UniProtKB-KW"/>
</dbReference>
<feature type="compositionally biased region" description="Low complexity" evidence="17">
    <location>
        <begin position="556"/>
        <end position="568"/>
    </location>
</feature>
<dbReference type="GO" id="GO:0004843">
    <property type="term" value="F:cysteine-type deubiquitinase activity"/>
    <property type="evidence" value="ECO:0007669"/>
    <property type="project" value="UniProtKB-EC"/>
</dbReference>
<dbReference type="GO" id="GO:0071108">
    <property type="term" value="P:protein K48-linked deubiquitination"/>
    <property type="evidence" value="ECO:0007669"/>
    <property type="project" value="TreeGrafter"/>
</dbReference>
<dbReference type="Pfam" id="PF02338">
    <property type="entry name" value="OTU"/>
    <property type="match status" value="1"/>
</dbReference>
<feature type="compositionally biased region" description="Basic and acidic residues" evidence="17">
    <location>
        <begin position="468"/>
        <end position="486"/>
    </location>
</feature>
<dbReference type="PROSITE" id="PS51036">
    <property type="entry name" value="ZF_A20"/>
    <property type="match status" value="1"/>
</dbReference>
<keyword evidence="9" id="KW-0479">Metal-binding</keyword>
<evidence type="ECO:0000313" key="21">
    <source>
        <dbReference type="RefSeq" id="XP_032325081.1"/>
    </source>
</evidence>
<keyword evidence="15" id="KW-0539">Nucleus</keyword>
<dbReference type="PROSITE" id="PS50802">
    <property type="entry name" value="OTU"/>
    <property type="match status" value="1"/>
</dbReference>
<evidence type="ECO:0000256" key="13">
    <source>
        <dbReference type="ARBA" id="ARBA00022807"/>
    </source>
</evidence>
<evidence type="ECO:0000256" key="12">
    <source>
        <dbReference type="ARBA" id="ARBA00022801"/>
    </source>
</evidence>
<evidence type="ECO:0000256" key="6">
    <source>
        <dbReference type="ARBA" id="ARBA00022490"/>
    </source>
</evidence>
<evidence type="ECO:0000256" key="9">
    <source>
        <dbReference type="ARBA" id="ARBA00022723"/>
    </source>
</evidence>
<dbReference type="Gene3D" id="1.20.5.4770">
    <property type="match status" value="1"/>
</dbReference>